<dbReference type="PATRIC" id="fig|178306.9.peg.2720"/>
<accession>Q8ZSS3</accession>
<protein>
    <submittedName>
        <fullName evidence="1">Uncharacterized protein</fullName>
    </submittedName>
</protein>
<dbReference type="HOGENOM" id="CLU_1773268_0_0_2"/>
<proteinExistence type="predicted"/>
<dbReference type="RefSeq" id="WP_011009507.1">
    <property type="nucleotide sequence ID" value="NC_003364.1"/>
</dbReference>
<evidence type="ECO:0000313" key="1">
    <source>
        <dbReference type="EMBL" id="AAL65040.1"/>
    </source>
</evidence>
<dbReference type="AlphaFoldDB" id="Q8ZSS3"/>
<sequence>MCIKIVPRFILASLSAEDVKLLCLSARLKPKQISFVLGLPLSSVYRRLNKLQRLGLGEPCIYIPMEAVDGAFQLLKRPLLILTEKHCVYIPEVCETECLKCPYYSIHLNALTSLGLVDGHYATPQDWADALVERVKKEVKKGFRLF</sequence>
<dbReference type="EMBL" id="AE009441">
    <property type="protein sequence ID" value="AAL65040.1"/>
    <property type="molecule type" value="Genomic_DNA"/>
</dbReference>
<gene>
    <name evidence="1" type="ordered locus">PAE3609</name>
</gene>
<organism evidence="1 2">
    <name type="scientific">Pyrobaculum aerophilum (strain ATCC 51768 / DSM 7523 / JCM 9630 / CIP 104966 / NBRC 100827 / IM2)</name>
    <dbReference type="NCBI Taxonomy" id="178306"/>
    <lineage>
        <taxon>Archaea</taxon>
        <taxon>Thermoproteota</taxon>
        <taxon>Thermoprotei</taxon>
        <taxon>Thermoproteales</taxon>
        <taxon>Thermoproteaceae</taxon>
        <taxon>Pyrobaculum</taxon>
    </lineage>
</organism>
<dbReference type="EnsemblBacteria" id="AAL65040">
    <property type="protein sequence ID" value="AAL65040"/>
    <property type="gene ID" value="PAE3609"/>
</dbReference>
<keyword evidence="2" id="KW-1185">Reference proteome</keyword>
<reference evidence="1 2" key="1">
    <citation type="journal article" date="2002" name="Proc. Natl. Acad. Sci. U.S.A.">
        <title>Genome sequence of the hyperthermophilic crenarchaeon Pyrobaculum aerophilum.</title>
        <authorList>
            <person name="Fitz-Gibbon S.T."/>
            <person name="Ladner H."/>
            <person name="Kim U.J."/>
            <person name="Stetter K.O."/>
            <person name="Simon M.I."/>
            <person name="Miller J.H."/>
        </authorList>
    </citation>
    <scope>NUCLEOTIDE SEQUENCE [LARGE SCALE GENOMIC DNA]</scope>
    <source>
        <strain evidence="2">ATCC 51768 / DSM 7523 / JCM 9630 / CIP 104966 / NBRC 100827 / IM2</strain>
    </source>
</reference>
<dbReference type="InParanoid" id="Q8ZSS3"/>
<dbReference type="KEGG" id="pai:PAE3609"/>
<name>Q8ZSS3_PYRAE</name>
<dbReference type="GeneID" id="1466174"/>
<dbReference type="Proteomes" id="UP000002439">
    <property type="component" value="Chromosome"/>
</dbReference>
<dbReference type="eggNOG" id="arCOG07071">
    <property type="taxonomic scope" value="Archaea"/>
</dbReference>
<dbReference type="STRING" id="178306.PAE3609"/>
<evidence type="ECO:0000313" key="2">
    <source>
        <dbReference type="Proteomes" id="UP000002439"/>
    </source>
</evidence>